<reference evidence="4" key="1">
    <citation type="journal article" date="2023" name="Mol. Biol. Evol.">
        <title>Third-Generation Sequencing Reveals the Adaptive Role of the Epigenome in Three Deep-Sea Polychaetes.</title>
        <authorList>
            <person name="Perez M."/>
            <person name="Aroh O."/>
            <person name="Sun Y."/>
            <person name="Lan Y."/>
            <person name="Juniper S.K."/>
            <person name="Young C.R."/>
            <person name="Angers B."/>
            <person name="Qian P.Y."/>
        </authorList>
    </citation>
    <scope>NUCLEOTIDE SEQUENCE</scope>
    <source>
        <strain evidence="4">P08H-3</strain>
    </source>
</reference>
<evidence type="ECO:0000256" key="2">
    <source>
        <dbReference type="SAM" id="Phobius"/>
    </source>
</evidence>
<keyword evidence="2" id="KW-1133">Transmembrane helix</keyword>
<keyword evidence="3" id="KW-0732">Signal</keyword>
<gene>
    <name evidence="4" type="ORF">LSH36_4g06017</name>
</gene>
<feature type="chain" id="PRO_5041948133" evidence="3">
    <location>
        <begin position="17"/>
        <end position="547"/>
    </location>
</feature>
<evidence type="ECO:0000313" key="4">
    <source>
        <dbReference type="EMBL" id="KAK2170113.1"/>
    </source>
</evidence>
<keyword evidence="2" id="KW-0812">Transmembrane</keyword>
<feature type="transmembrane region" description="Helical" evidence="2">
    <location>
        <begin position="278"/>
        <end position="303"/>
    </location>
</feature>
<proteinExistence type="predicted"/>
<dbReference type="PANTHER" id="PTHR20956:SF12">
    <property type="entry name" value="FLYWCH-TYPE DOMAIN-CONTAINING PROTEIN"/>
    <property type="match status" value="1"/>
</dbReference>
<organism evidence="4 5">
    <name type="scientific">Paralvinella palmiformis</name>
    <dbReference type="NCBI Taxonomy" id="53620"/>
    <lineage>
        <taxon>Eukaryota</taxon>
        <taxon>Metazoa</taxon>
        <taxon>Spiralia</taxon>
        <taxon>Lophotrochozoa</taxon>
        <taxon>Annelida</taxon>
        <taxon>Polychaeta</taxon>
        <taxon>Sedentaria</taxon>
        <taxon>Canalipalpata</taxon>
        <taxon>Terebellida</taxon>
        <taxon>Terebelliformia</taxon>
        <taxon>Alvinellidae</taxon>
        <taxon>Paralvinella</taxon>
    </lineage>
</organism>
<name>A0AAD9KGI2_9ANNE</name>
<dbReference type="AlphaFoldDB" id="A0AAD9KGI2"/>
<evidence type="ECO:0000313" key="5">
    <source>
        <dbReference type="Proteomes" id="UP001208570"/>
    </source>
</evidence>
<dbReference type="Proteomes" id="UP001208570">
    <property type="component" value="Unassembled WGS sequence"/>
</dbReference>
<protein>
    <submittedName>
        <fullName evidence="4">Uncharacterized protein</fullName>
    </submittedName>
</protein>
<feature type="signal peptide" evidence="3">
    <location>
        <begin position="1"/>
        <end position="16"/>
    </location>
</feature>
<evidence type="ECO:0000256" key="3">
    <source>
        <dbReference type="SAM" id="SignalP"/>
    </source>
</evidence>
<keyword evidence="5" id="KW-1185">Reference proteome</keyword>
<comment type="caution">
    <text evidence="4">The sequence shown here is derived from an EMBL/GenBank/DDBJ whole genome shotgun (WGS) entry which is preliminary data.</text>
</comment>
<dbReference type="EMBL" id="JAODUP010000004">
    <property type="protein sequence ID" value="KAK2170113.1"/>
    <property type="molecule type" value="Genomic_DNA"/>
</dbReference>
<dbReference type="PANTHER" id="PTHR20956">
    <property type="entry name" value="HEH2P"/>
    <property type="match status" value="1"/>
</dbReference>
<evidence type="ECO:0000256" key="1">
    <source>
        <dbReference type="SAM" id="MobiDB-lite"/>
    </source>
</evidence>
<keyword evidence="2" id="KW-0472">Membrane</keyword>
<feature type="region of interest" description="Disordered" evidence="1">
    <location>
        <begin position="527"/>
        <end position="547"/>
    </location>
</feature>
<sequence>MYVCLLLLIYVHFSTEEMPNIENREIKTTFDLFMTNGLISTTVTEMTSASTIMSTSGSGIESDTATISTSTTDTSSTYSIDLEDLFSNGTTGFLSLDITDKSISSSSIDCDSESDCLKYEVRFNVSELSRNSALCDVNKDTCLTGQLYNVMGDIVNSDKNFQYGYSVEGNSTNDSMTDTIKKFTEENIKTVCNTLGDVCSHINNTCYVVAGKITCENKCIVYEKAINSECTSPSTSLNNIFINGTCIIKDGNPECDCGYSPGDIMPNFYGGTRCISSAFVVGIAAGLGGFIIVVLIGLAIGFGCKSSKLRNEKDVIEAYKDNSFDKPKEELLIESDVDKKSFTNMAFDNRYESLVRLEEEFPNFQPTLTHINPEADPKAAQNEPVPLGAILTKGAVRDNLPPVARALVLHEFKMASHVKMRTKIQARNNPFQSSQDIANDLIHEYVIPNMNCPTLPAIERIATTVNHHRRQTRPKHPTYVDFDLDEGQLPSSYLRDDIRVDEARHLIFATNTQLSLLQKAKTRWTGWGGGGERNDINRKGSTGKRKG</sequence>
<accession>A0AAD9KGI2</accession>